<evidence type="ECO:0000256" key="3">
    <source>
        <dbReference type="ARBA" id="ARBA00022553"/>
    </source>
</evidence>
<evidence type="ECO:0000256" key="4">
    <source>
        <dbReference type="ARBA" id="ARBA00022679"/>
    </source>
</evidence>
<dbReference type="CDD" id="cd00075">
    <property type="entry name" value="HATPase"/>
    <property type="match status" value="1"/>
</dbReference>
<evidence type="ECO:0000259" key="7">
    <source>
        <dbReference type="PROSITE" id="PS50109"/>
    </source>
</evidence>
<dbReference type="SUPFAM" id="SSF47384">
    <property type="entry name" value="Homodimeric domain of signal transducing histidine kinase"/>
    <property type="match status" value="1"/>
</dbReference>
<feature type="domain" description="Histidine kinase" evidence="7">
    <location>
        <begin position="160"/>
        <end position="375"/>
    </location>
</feature>
<dbReference type="SUPFAM" id="SSF55874">
    <property type="entry name" value="ATPase domain of HSP90 chaperone/DNA topoisomerase II/histidine kinase"/>
    <property type="match status" value="1"/>
</dbReference>
<dbReference type="InterPro" id="IPR003594">
    <property type="entry name" value="HATPase_dom"/>
</dbReference>
<comment type="catalytic activity">
    <reaction evidence="1">
        <text>ATP + protein L-histidine = ADP + protein N-phospho-L-histidine.</text>
        <dbReference type="EC" id="2.7.13.3"/>
    </reaction>
</comment>
<dbReference type="Gene3D" id="3.30.565.10">
    <property type="entry name" value="Histidine kinase-like ATPase, C-terminal domain"/>
    <property type="match status" value="1"/>
</dbReference>
<evidence type="ECO:0000256" key="6">
    <source>
        <dbReference type="SAM" id="MobiDB-lite"/>
    </source>
</evidence>
<feature type="region of interest" description="Disordered" evidence="6">
    <location>
        <begin position="1"/>
        <end position="50"/>
    </location>
</feature>
<keyword evidence="9" id="KW-1185">Reference proteome</keyword>
<organism evidence="8 9">
    <name type="scientific">Paroceanicella profunda</name>
    <dbReference type="NCBI Taxonomy" id="2579971"/>
    <lineage>
        <taxon>Bacteria</taxon>
        <taxon>Pseudomonadati</taxon>
        <taxon>Pseudomonadota</taxon>
        <taxon>Alphaproteobacteria</taxon>
        <taxon>Rhodobacterales</taxon>
        <taxon>Paracoccaceae</taxon>
        <taxon>Paroceanicella</taxon>
    </lineage>
</organism>
<dbReference type="PANTHER" id="PTHR42878:SF14">
    <property type="entry name" value="OSMOLARITY TWO-COMPONENT SYSTEM PROTEIN SSK1"/>
    <property type="match status" value="1"/>
</dbReference>
<dbReference type="Gene3D" id="1.10.287.130">
    <property type="match status" value="1"/>
</dbReference>
<dbReference type="InterPro" id="IPR004358">
    <property type="entry name" value="Sig_transdc_His_kin-like_C"/>
</dbReference>
<dbReference type="PRINTS" id="PR00344">
    <property type="entry name" value="BCTRLSENSOR"/>
</dbReference>
<dbReference type="AlphaFoldDB" id="A0A5B8FV93"/>
<dbReference type="InterPro" id="IPR036890">
    <property type="entry name" value="HATPase_C_sf"/>
</dbReference>
<keyword evidence="5 8" id="KW-0418">Kinase</keyword>
<protein>
    <recommendedName>
        <fullName evidence="2">histidine kinase</fullName>
        <ecNumber evidence="2">2.7.13.3</ecNumber>
    </recommendedName>
</protein>
<dbReference type="InterPro" id="IPR050351">
    <property type="entry name" value="BphY/WalK/GraS-like"/>
</dbReference>
<dbReference type="GO" id="GO:0000156">
    <property type="term" value="F:phosphorelay response regulator activity"/>
    <property type="evidence" value="ECO:0007669"/>
    <property type="project" value="TreeGrafter"/>
</dbReference>
<dbReference type="InterPro" id="IPR036097">
    <property type="entry name" value="HisK_dim/P_sf"/>
</dbReference>
<dbReference type="EMBL" id="CP040818">
    <property type="protein sequence ID" value="QDL91020.1"/>
    <property type="molecule type" value="Genomic_DNA"/>
</dbReference>
<accession>A0A5B8FV93</accession>
<dbReference type="EC" id="2.7.13.3" evidence="2"/>
<dbReference type="GO" id="GO:0007234">
    <property type="term" value="P:osmosensory signaling via phosphorelay pathway"/>
    <property type="evidence" value="ECO:0007669"/>
    <property type="project" value="TreeGrafter"/>
</dbReference>
<evidence type="ECO:0000256" key="5">
    <source>
        <dbReference type="ARBA" id="ARBA00022777"/>
    </source>
</evidence>
<evidence type="ECO:0000256" key="1">
    <source>
        <dbReference type="ARBA" id="ARBA00000085"/>
    </source>
</evidence>
<sequence>MSDGFTGLPGPDGGGNPAPESGAPQVAAHDTPSETDRAVSAQPGPRVRPSLLLVDTLDGPGEEMHPGIALMPAELRMAGDTATAQQMAAGSRPDCLLLPPGGGDRGVAEHLRRAFPDTPMFRLHPWTPEAGEPPEAAAIARAISAERAACRKELEEFIQIAVHDLRAPLRACLTIPSWIRDDLEAAKQDYAPIAEDVEMLLTQANRMSALLEALSTYARVGHGDRPDDTVEPAGLIARVAARPGMPADLHVRVASGLPALTLRRSDMETLLEQLLLNAARHSARPAPRVDLEVATPPGGGLRISVTDDGQGIPEQYRERVFRPGTALRPRDEVEGSGMGLAIVRRIARHWGGEAGIEDAPGGKGVRIAIRLPANSPVLGSIERG</sequence>
<gene>
    <name evidence="8" type="ORF">FDP22_03990</name>
</gene>
<keyword evidence="4" id="KW-0808">Transferase</keyword>
<dbReference type="GO" id="GO:0000155">
    <property type="term" value="F:phosphorelay sensor kinase activity"/>
    <property type="evidence" value="ECO:0007669"/>
    <property type="project" value="InterPro"/>
</dbReference>
<evidence type="ECO:0000256" key="2">
    <source>
        <dbReference type="ARBA" id="ARBA00012438"/>
    </source>
</evidence>
<dbReference type="InterPro" id="IPR003661">
    <property type="entry name" value="HisK_dim/P_dom"/>
</dbReference>
<dbReference type="Proteomes" id="UP000305888">
    <property type="component" value="Chromosome"/>
</dbReference>
<proteinExistence type="predicted"/>
<name>A0A5B8FV93_9RHOB</name>
<dbReference type="Pfam" id="PF02518">
    <property type="entry name" value="HATPase_c"/>
    <property type="match status" value="1"/>
</dbReference>
<dbReference type="SMART" id="SM00388">
    <property type="entry name" value="HisKA"/>
    <property type="match status" value="1"/>
</dbReference>
<dbReference type="PANTHER" id="PTHR42878">
    <property type="entry name" value="TWO-COMPONENT HISTIDINE KINASE"/>
    <property type="match status" value="1"/>
</dbReference>
<dbReference type="CDD" id="cd00082">
    <property type="entry name" value="HisKA"/>
    <property type="match status" value="1"/>
</dbReference>
<keyword evidence="3" id="KW-0597">Phosphoprotein</keyword>
<dbReference type="KEGG" id="ppru:FDP22_03990"/>
<dbReference type="GO" id="GO:0030295">
    <property type="term" value="F:protein kinase activator activity"/>
    <property type="evidence" value="ECO:0007669"/>
    <property type="project" value="TreeGrafter"/>
</dbReference>
<dbReference type="InterPro" id="IPR005467">
    <property type="entry name" value="His_kinase_dom"/>
</dbReference>
<dbReference type="SMART" id="SM00387">
    <property type="entry name" value="HATPase_c"/>
    <property type="match status" value="1"/>
</dbReference>
<evidence type="ECO:0000313" key="8">
    <source>
        <dbReference type="EMBL" id="QDL91020.1"/>
    </source>
</evidence>
<reference evidence="8 9" key="1">
    <citation type="submission" date="2019-06" db="EMBL/GenBank/DDBJ databases">
        <title>Genome sequence of Rhodobacteraceae bacterium D4M1.</title>
        <authorList>
            <person name="Cao J."/>
        </authorList>
    </citation>
    <scope>NUCLEOTIDE SEQUENCE [LARGE SCALE GENOMIC DNA]</scope>
    <source>
        <strain evidence="8 9">D4M1</strain>
    </source>
</reference>
<evidence type="ECO:0000313" key="9">
    <source>
        <dbReference type="Proteomes" id="UP000305888"/>
    </source>
</evidence>
<dbReference type="PROSITE" id="PS50109">
    <property type="entry name" value="HIS_KIN"/>
    <property type="match status" value="1"/>
</dbReference>
<dbReference type="OrthoDB" id="9795133at2"/>